<dbReference type="Proteomes" id="UP000240978">
    <property type="component" value="Unassembled WGS sequence"/>
</dbReference>
<accession>A0A2P8GDX4</accession>
<proteinExistence type="predicted"/>
<reference evidence="1 2" key="1">
    <citation type="submission" date="2018-03" db="EMBL/GenBank/DDBJ databases">
        <title>Genomic Encyclopedia of Archaeal and Bacterial Type Strains, Phase II (KMG-II): from individual species to whole genera.</title>
        <authorList>
            <person name="Goeker M."/>
        </authorList>
    </citation>
    <scope>NUCLEOTIDE SEQUENCE [LARGE SCALE GENOMIC DNA]</scope>
    <source>
        <strain evidence="1 2">DSM 18107</strain>
    </source>
</reference>
<protein>
    <submittedName>
        <fullName evidence="1">Uncharacterized protein</fullName>
    </submittedName>
</protein>
<keyword evidence="2" id="KW-1185">Reference proteome</keyword>
<gene>
    <name evidence="1" type="ORF">CLV42_104398</name>
</gene>
<name>A0A2P8GDX4_9BACT</name>
<evidence type="ECO:0000313" key="1">
    <source>
        <dbReference type="EMBL" id="PSL32095.1"/>
    </source>
</evidence>
<dbReference type="AlphaFoldDB" id="A0A2P8GDX4"/>
<evidence type="ECO:0000313" key="2">
    <source>
        <dbReference type="Proteomes" id="UP000240978"/>
    </source>
</evidence>
<comment type="caution">
    <text evidence="1">The sequence shown here is derived from an EMBL/GenBank/DDBJ whole genome shotgun (WGS) entry which is preliminary data.</text>
</comment>
<sequence>MIQGLPYGLAPVILGDEHLSSNAETIKQHACSNT</sequence>
<dbReference type="EMBL" id="PYGK01000004">
    <property type="protein sequence ID" value="PSL32095.1"/>
    <property type="molecule type" value="Genomic_DNA"/>
</dbReference>
<organism evidence="1 2">
    <name type="scientific">Chitinophaga ginsengisoli</name>
    <dbReference type="NCBI Taxonomy" id="363837"/>
    <lineage>
        <taxon>Bacteria</taxon>
        <taxon>Pseudomonadati</taxon>
        <taxon>Bacteroidota</taxon>
        <taxon>Chitinophagia</taxon>
        <taxon>Chitinophagales</taxon>
        <taxon>Chitinophagaceae</taxon>
        <taxon>Chitinophaga</taxon>
    </lineage>
</organism>